<organism evidence="1 2">
    <name type="scientific">Ceutorhynchus assimilis</name>
    <name type="common">cabbage seed weevil</name>
    <dbReference type="NCBI Taxonomy" id="467358"/>
    <lineage>
        <taxon>Eukaryota</taxon>
        <taxon>Metazoa</taxon>
        <taxon>Ecdysozoa</taxon>
        <taxon>Arthropoda</taxon>
        <taxon>Hexapoda</taxon>
        <taxon>Insecta</taxon>
        <taxon>Pterygota</taxon>
        <taxon>Neoptera</taxon>
        <taxon>Endopterygota</taxon>
        <taxon>Coleoptera</taxon>
        <taxon>Polyphaga</taxon>
        <taxon>Cucujiformia</taxon>
        <taxon>Curculionidae</taxon>
        <taxon>Ceutorhynchinae</taxon>
        <taxon>Ceutorhynchus</taxon>
    </lineage>
</organism>
<sequence length="90" mass="10646">MKKMACTLKTEKTAYVSPVLKKQVPQRIMKPRCDSQKCKNEDCKLFTEEEQERQKIFHAFYNTMSSITEGAHYINETYVYRRKTAATESR</sequence>
<dbReference type="AlphaFoldDB" id="A0A9N9MKC3"/>
<dbReference type="Proteomes" id="UP001152799">
    <property type="component" value="Chromosome 3"/>
</dbReference>
<keyword evidence="2" id="KW-1185">Reference proteome</keyword>
<evidence type="ECO:0000313" key="1">
    <source>
        <dbReference type="EMBL" id="CAG9765961.1"/>
    </source>
</evidence>
<reference evidence="1" key="1">
    <citation type="submission" date="2022-01" db="EMBL/GenBank/DDBJ databases">
        <authorList>
            <person name="King R."/>
        </authorList>
    </citation>
    <scope>NUCLEOTIDE SEQUENCE</scope>
</reference>
<evidence type="ECO:0000313" key="2">
    <source>
        <dbReference type="Proteomes" id="UP001152799"/>
    </source>
</evidence>
<gene>
    <name evidence="1" type="ORF">CEUTPL_LOCUS6556</name>
</gene>
<protein>
    <submittedName>
        <fullName evidence="1">Uncharacterized protein</fullName>
    </submittedName>
</protein>
<proteinExistence type="predicted"/>
<dbReference type="EMBL" id="OU892279">
    <property type="protein sequence ID" value="CAG9765961.1"/>
    <property type="molecule type" value="Genomic_DNA"/>
</dbReference>
<name>A0A9N9MKC3_9CUCU</name>
<accession>A0A9N9MKC3</accession>